<dbReference type="Proteomes" id="UP001272137">
    <property type="component" value="Unassembled WGS sequence"/>
</dbReference>
<dbReference type="EMBL" id="QXCT01000002">
    <property type="protein sequence ID" value="MDW9254909.1"/>
    <property type="molecule type" value="Genomic_DNA"/>
</dbReference>
<evidence type="ECO:0000313" key="1">
    <source>
        <dbReference type="EMBL" id="MDW9254909.1"/>
    </source>
</evidence>
<comment type="caution">
    <text evidence="1">The sequence shown here is derived from an EMBL/GenBank/DDBJ whole genome shotgun (WGS) entry which is preliminary data.</text>
</comment>
<dbReference type="AlphaFoldDB" id="A0AAW9CWG1"/>
<name>A0AAW9CWG1_BURTH</name>
<proteinExistence type="predicted"/>
<sequence length="61" mass="7145">MEPAGCRLLQAHAGAKRRTRLLREIRTELLLSSLAARRYREAHEMWLAVLTSRDGGEWRWV</sequence>
<reference evidence="1" key="1">
    <citation type="submission" date="2018-08" db="EMBL/GenBank/DDBJ databases">
        <title>Identification of Burkholderia cepacia strains that express a Burkholderia pseudomallei-like capsular polysaccharide.</title>
        <authorList>
            <person name="Burtnick M.N."/>
            <person name="Vongsouvath M."/>
            <person name="Newton P."/>
            <person name="Wuthiekanun V."/>
            <person name="Limmathurotsakul D."/>
            <person name="Brett P.J."/>
            <person name="Chantratita N."/>
            <person name="Dance D.A."/>
        </authorList>
    </citation>
    <scope>NUCLEOTIDE SEQUENCE</scope>
    <source>
        <strain evidence="1">SBXCC001</strain>
    </source>
</reference>
<evidence type="ECO:0000313" key="2">
    <source>
        <dbReference type="Proteomes" id="UP001272137"/>
    </source>
</evidence>
<evidence type="ECO:0008006" key="3">
    <source>
        <dbReference type="Google" id="ProtNLM"/>
    </source>
</evidence>
<accession>A0AAW9CWG1</accession>
<organism evidence="1 2">
    <name type="scientific">Burkholderia thailandensis</name>
    <dbReference type="NCBI Taxonomy" id="57975"/>
    <lineage>
        <taxon>Bacteria</taxon>
        <taxon>Pseudomonadati</taxon>
        <taxon>Pseudomonadota</taxon>
        <taxon>Betaproteobacteria</taxon>
        <taxon>Burkholderiales</taxon>
        <taxon>Burkholderiaceae</taxon>
        <taxon>Burkholderia</taxon>
        <taxon>pseudomallei group</taxon>
    </lineage>
</organism>
<gene>
    <name evidence="1" type="ORF">C7S16_0134</name>
</gene>
<protein>
    <recommendedName>
        <fullName evidence="3">ANR family transcriptional regulator</fullName>
    </recommendedName>
</protein>